<sequence length="497" mass="54734">MQPRKVVVKVVEPSAQQRQAAYLSRSPSPLKTVASPASSEVGFRPKAKVNSSATSNLVARKATVASSSPIVRTGSVKSTISVSTSRTASPTRNGSRTPIQPQPPRPRAAVTRGIRPTGNTTPRNPFDASRSDIVDLSGPEDAPSPRIKAKLSNLSKNIAEEGSRSPQLLPQQQFHRPRVPSVSSTTTSSSLSPRPNSYYQPFPDAAKFTRANGNGFPLSATVDPTTVPLPSHSPPTSALSFSSRSSVSVSSGVHSDDRNATNIIRGGLENLLGFSEILPGEETETDEDLSEEEDEIESTEQRKVNAIEREVRAEAKSVRKIADLEITNRSLLTINTSLEQTKHRQAKEIRELRRKLRESRLVLPPKEFRAVSMKDTKDHESEDDETDEEDEGEEREREREKHDQTYKRIKIILEGLIETGRRALETTSKDFPEEENTNKPKVAKVLSAFDQEEDEDEDRPLSPSRVAVPDSDSESDHDEAEVMKSLLSPSPSPQRPT</sequence>
<organism evidence="2 3">
    <name type="scientific">Mycena indigotica</name>
    <dbReference type="NCBI Taxonomy" id="2126181"/>
    <lineage>
        <taxon>Eukaryota</taxon>
        <taxon>Fungi</taxon>
        <taxon>Dikarya</taxon>
        <taxon>Basidiomycota</taxon>
        <taxon>Agaricomycotina</taxon>
        <taxon>Agaricomycetes</taxon>
        <taxon>Agaricomycetidae</taxon>
        <taxon>Agaricales</taxon>
        <taxon>Marasmiineae</taxon>
        <taxon>Mycenaceae</taxon>
        <taxon>Mycena</taxon>
    </lineage>
</organism>
<feature type="compositionally biased region" description="Acidic residues" evidence="1">
    <location>
        <begin position="381"/>
        <end position="393"/>
    </location>
</feature>
<name>A0A8H6SXI0_9AGAR</name>
<feature type="region of interest" description="Disordered" evidence="1">
    <location>
        <begin position="222"/>
        <end position="242"/>
    </location>
</feature>
<dbReference type="EMBL" id="JACAZF010000004">
    <property type="protein sequence ID" value="KAF7307174.1"/>
    <property type="molecule type" value="Genomic_DNA"/>
</dbReference>
<dbReference type="RefSeq" id="XP_037222193.1">
    <property type="nucleotide sequence ID" value="XM_037361901.1"/>
</dbReference>
<feature type="compositionally biased region" description="Polar residues" evidence="1">
    <location>
        <begin position="164"/>
        <end position="174"/>
    </location>
</feature>
<evidence type="ECO:0000313" key="3">
    <source>
        <dbReference type="Proteomes" id="UP000636479"/>
    </source>
</evidence>
<feature type="region of interest" description="Disordered" evidence="1">
    <location>
        <begin position="14"/>
        <end position="147"/>
    </location>
</feature>
<keyword evidence="3" id="KW-1185">Reference proteome</keyword>
<dbReference type="GeneID" id="59344417"/>
<feature type="compositionally biased region" description="Polar residues" evidence="1">
    <location>
        <begin position="64"/>
        <end position="99"/>
    </location>
</feature>
<feature type="region of interest" description="Disordered" evidence="1">
    <location>
        <begin position="424"/>
        <end position="497"/>
    </location>
</feature>
<evidence type="ECO:0000313" key="2">
    <source>
        <dbReference type="EMBL" id="KAF7307174.1"/>
    </source>
</evidence>
<dbReference type="Proteomes" id="UP000636479">
    <property type="component" value="Unassembled WGS sequence"/>
</dbReference>
<dbReference type="AlphaFoldDB" id="A0A8H6SXI0"/>
<feature type="region of interest" description="Disordered" evidence="1">
    <location>
        <begin position="160"/>
        <end position="205"/>
    </location>
</feature>
<feature type="compositionally biased region" description="Polar residues" evidence="1">
    <location>
        <begin position="14"/>
        <end position="29"/>
    </location>
</feature>
<feature type="region of interest" description="Disordered" evidence="1">
    <location>
        <begin position="281"/>
        <end position="300"/>
    </location>
</feature>
<proteinExistence type="predicted"/>
<feature type="compositionally biased region" description="Low complexity" evidence="1">
    <location>
        <begin position="179"/>
        <end position="195"/>
    </location>
</feature>
<reference evidence="2" key="1">
    <citation type="submission" date="2020-05" db="EMBL/GenBank/DDBJ databases">
        <title>Mycena genomes resolve the evolution of fungal bioluminescence.</title>
        <authorList>
            <person name="Tsai I.J."/>
        </authorList>
    </citation>
    <scope>NUCLEOTIDE SEQUENCE</scope>
    <source>
        <strain evidence="2">171206Taipei</strain>
    </source>
</reference>
<accession>A0A8H6SXI0</accession>
<protein>
    <submittedName>
        <fullName evidence="2">Uncharacterized protein</fullName>
    </submittedName>
</protein>
<gene>
    <name evidence="2" type="ORF">MIND_00511000</name>
</gene>
<feature type="region of interest" description="Disordered" evidence="1">
    <location>
        <begin position="364"/>
        <end position="405"/>
    </location>
</feature>
<dbReference type="OrthoDB" id="2555519at2759"/>
<feature type="compositionally biased region" description="Basic and acidic residues" evidence="1">
    <location>
        <begin position="366"/>
        <end position="380"/>
    </location>
</feature>
<comment type="caution">
    <text evidence="2">The sequence shown here is derived from an EMBL/GenBank/DDBJ whole genome shotgun (WGS) entry which is preliminary data.</text>
</comment>
<evidence type="ECO:0000256" key="1">
    <source>
        <dbReference type="SAM" id="MobiDB-lite"/>
    </source>
</evidence>
<feature type="compositionally biased region" description="Basic and acidic residues" evidence="1">
    <location>
        <begin position="394"/>
        <end position="405"/>
    </location>
</feature>
<feature type="compositionally biased region" description="Acidic residues" evidence="1">
    <location>
        <begin position="281"/>
        <end position="298"/>
    </location>
</feature>